<dbReference type="InterPro" id="IPR050493">
    <property type="entry name" value="FAD-dep_Monooxygenase_BioMet"/>
</dbReference>
<dbReference type="RefSeq" id="XP_067481766.1">
    <property type="nucleotide sequence ID" value="XM_067629195.1"/>
</dbReference>
<dbReference type="PRINTS" id="PR00420">
    <property type="entry name" value="RNGMNOXGNASE"/>
</dbReference>
<keyword evidence="4" id="KW-0274">FAD</keyword>
<name>A0A1L9US07_ASPBC</name>
<dbReference type="PANTHER" id="PTHR13789">
    <property type="entry name" value="MONOOXYGENASE"/>
    <property type="match status" value="1"/>
</dbReference>
<organism evidence="9 10">
    <name type="scientific">Aspergillus brasiliensis (strain CBS 101740 / IMI 381727 / IBT 21946)</name>
    <dbReference type="NCBI Taxonomy" id="767769"/>
    <lineage>
        <taxon>Eukaryota</taxon>
        <taxon>Fungi</taxon>
        <taxon>Dikarya</taxon>
        <taxon>Ascomycota</taxon>
        <taxon>Pezizomycotina</taxon>
        <taxon>Eurotiomycetes</taxon>
        <taxon>Eurotiomycetidae</taxon>
        <taxon>Eurotiales</taxon>
        <taxon>Aspergillaceae</taxon>
        <taxon>Aspergillus</taxon>
        <taxon>Aspergillus subgen. Circumdati</taxon>
    </lineage>
</organism>
<reference evidence="10" key="1">
    <citation type="journal article" date="2017" name="Genome Biol.">
        <title>Comparative genomics reveals high biological diversity and specific adaptations in the industrially and medically important fungal genus Aspergillus.</title>
        <authorList>
            <person name="de Vries R.P."/>
            <person name="Riley R."/>
            <person name="Wiebenga A."/>
            <person name="Aguilar-Osorio G."/>
            <person name="Amillis S."/>
            <person name="Uchima C.A."/>
            <person name="Anderluh G."/>
            <person name="Asadollahi M."/>
            <person name="Askin M."/>
            <person name="Barry K."/>
            <person name="Battaglia E."/>
            <person name="Bayram O."/>
            <person name="Benocci T."/>
            <person name="Braus-Stromeyer S.A."/>
            <person name="Caldana C."/>
            <person name="Canovas D."/>
            <person name="Cerqueira G.C."/>
            <person name="Chen F."/>
            <person name="Chen W."/>
            <person name="Choi C."/>
            <person name="Clum A."/>
            <person name="Dos Santos R.A."/>
            <person name="Damasio A.R."/>
            <person name="Diallinas G."/>
            <person name="Emri T."/>
            <person name="Fekete E."/>
            <person name="Flipphi M."/>
            <person name="Freyberg S."/>
            <person name="Gallo A."/>
            <person name="Gournas C."/>
            <person name="Habgood R."/>
            <person name="Hainaut M."/>
            <person name="Harispe M.L."/>
            <person name="Henrissat B."/>
            <person name="Hilden K.S."/>
            <person name="Hope R."/>
            <person name="Hossain A."/>
            <person name="Karabika E."/>
            <person name="Karaffa L."/>
            <person name="Karanyi Z."/>
            <person name="Krasevec N."/>
            <person name="Kuo A."/>
            <person name="Kusch H."/>
            <person name="LaButti K."/>
            <person name="Lagendijk E.L."/>
            <person name="Lapidus A."/>
            <person name="Levasseur A."/>
            <person name="Lindquist E."/>
            <person name="Lipzen A."/>
            <person name="Logrieco A.F."/>
            <person name="MacCabe A."/>
            <person name="Maekelae M.R."/>
            <person name="Malavazi I."/>
            <person name="Melin P."/>
            <person name="Meyer V."/>
            <person name="Mielnichuk N."/>
            <person name="Miskei M."/>
            <person name="Molnar A.P."/>
            <person name="Mule G."/>
            <person name="Ngan C.Y."/>
            <person name="Orejas M."/>
            <person name="Orosz E."/>
            <person name="Ouedraogo J.P."/>
            <person name="Overkamp K.M."/>
            <person name="Park H.-S."/>
            <person name="Perrone G."/>
            <person name="Piumi F."/>
            <person name="Punt P.J."/>
            <person name="Ram A.F."/>
            <person name="Ramon A."/>
            <person name="Rauscher S."/>
            <person name="Record E."/>
            <person name="Riano-Pachon D.M."/>
            <person name="Robert V."/>
            <person name="Roehrig J."/>
            <person name="Ruller R."/>
            <person name="Salamov A."/>
            <person name="Salih N.S."/>
            <person name="Samson R.A."/>
            <person name="Sandor E."/>
            <person name="Sanguinetti M."/>
            <person name="Schuetze T."/>
            <person name="Sepcic K."/>
            <person name="Shelest E."/>
            <person name="Sherlock G."/>
            <person name="Sophianopoulou V."/>
            <person name="Squina F.M."/>
            <person name="Sun H."/>
            <person name="Susca A."/>
            <person name="Todd R.B."/>
            <person name="Tsang A."/>
            <person name="Unkles S.E."/>
            <person name="van de Wiele N."/>
            <person name="van Rossen-Uffink D."/>
            <person name="Oliveira J.V."/>
            <person name="Vesth T.C."/>
            <person name="Visser J."/>
            <person name="Yu J.-H."/>
            <person name="Zhou M."/>
            <person name="Andersen M.R."/>
            <person name="Archer D.B."/>
            <person name="Baker S.E."/>
            <person name="Benoit I."/>
            <person name="Brakhage A.A."/>
            <person name="Braus G.H."/>
            <person name="Fischer R."/>
            <person name="Frisvad J.C."/>
            <person name="Goldman G.H."/>
            <person name="Houbraken J."/>
            <person name="Oakley B."/>
            <person name="Pocsi I."/>
            <person name="Scazzocchio C."/>
            <person name="Seiboth B."/>
            <person name="vanKuyk P.A."/>
            <person name="Wortman J."/>
            <person name="Dyer P.S."/>
            <person name="Grigoriev I.V."/>
        </authorList>
    </citation>
    <scope>NUCLEOTIDE SEQUENCE [LARGE SCALE GENOMIC DNA]</scope>
    <source>
        <strain evidence="10">CBS 101740 / IMI 381727 / IBT 21946</strain>
    </source>
</reference>
<dbReference type="InterPro" id="IPR002938">
    <property type="entry name" value="FAD-bd"/>
</dbReference>
<dbReference type="SUPFAM" id="SSF54373">
    <property type="entry name" value="FAD-linked reductases, C-terminal domain"/>
    <property type="match status" value="1"/>
</dbReference>
<dbReference type="GeneID" id="93581682"/>
<dbReference type="Gene3D" id="3.50.50.60">
    <property type="entry name" value="FAD/NAD(P)-binding domain"/>
    <property type="match status" value="1"/>
</dbReference>
<feature type="domain" description="FAD-binding" evidence="8">
    <location>
        <begin position="126"/>
        <end position="360"/>
    </location>
</feature>
<accession>A0A1L9US07</accession>
<evidence type="ECO:0000256" key="6">
    <source>
        <dbReference type="ARBA" id="ARBA00023033"/>
    </source>
</evidence>
<dbReference type="Pfam" id="PF01494">
    <property type="entry name" value="FAD_binding_3"/>
    <property type="match status" value="1"/>
</dbReference>
<comment type="similarity">
    <text evidence="2">Belongs to the paxM FAD-dependent monooxygenase family.</text>
</comment>
<evidence type="ECO:0000256" key="3">
    <source>
        <dbReference type="ARBA" id="ARBA00022630"/>
    </source>
</evidence>
<feature type="domain" description="FAD-dependent oxidoreductase 2 FAD-binding" evidence="7">
    <location>
        <begin position="21"/>
        <end position="53"/>
    </location>
</feature>
<evidence type="ECO:0000256" key="5">
    <source>
        <dbReference type="ARBA" id="ARBA00023002"/>
    </source>
</evidence>
<keyword evidence="10" id="KW-1185">Reference proteome</keyword>
<keyword evidence="5" id="KW-0560">Oxidoreductase</keyword>
<dbReference type="GO" id="GO:0004497">
    <property type="term" value="F:monooxygenase activity"/>
    <property type="evidence" value="ECO:0007669"/>
    <property type="project" value="UniProtKB-KW"/>
</dbReference>
<dbReference type="InterPro" id="IPR003953">
    <property type="entry name" value="FAD-dep_OxRdtase_2_FAD-bd"/>
</dbReference>
<dbReference type="STRING" id="767769.A0A1L9US07"/>
<evidence type="ECO:0000256" key="4">
    <source>
        <dbReference type="ARBA" id="ARBA00022827"/>
    </source>
</evidence>
<dbReference type="PANTHER" id="PTHR13789:SF315">
    <property type="entry name" value="FAD-DEPENDENT MONOOXYGENASE MDPD"/>
    <property type="match status" value="1"/>
</dbReference>
<protein>
    <recommendedName>
        <fullName evidence="11">FAD-binding domain-containing protein</fullName>
    </recommendedName>
</protein>
<evidence type="ECO:0000259" key="8">
    <source>
        <dbReference type="Pfam" id="PF01494"/>
    </source>
</evidence>
<dbReference type="EMBL" id="KV878681">
    <property type="protein sequence ID" value="OJJ74518.1"/>
    <property type="molecule type" value="Genomic_DNA"/>
</dbReference>
<dbReference type="Pfam" id="PF00890">
    <property type="entry name" value="FAD_binding_2"/>
    <property type="match status" value="1"/>
</dbReference>
<evidence type="ECO:0000259" key="7">
    <source>
        <dbReference type="Pfam" id="PF00890"/>
    </source>
</evidence>
<dbReference type="SUPFAM" id="SSF51905">
    <property type="entry name" value="FAD/NAD(P)-binding domain"/>
    <property type="match status" value="1"/>
</dbReference>
<evidence type="ECO:0000256" key="2">
    <source>
        <dbReference type="ARBA" id="ARBA00007992"/>
    </source>
</evidence>
<proteinExistence type="inferred from homology"/>
<dbReference type="InterPro" id="IPR036188">
    <property type="entry name" value="FAD/NAD-bd_sf"/>
</dbReference>
<evidence type="ECO:0000313" key="10">
    <source>
        <dbReference type="Proteomes" id="UP000184499"/>
    </source>
</evidence>
<comment type="cofactor">
    <cofactor evidence="1">
        <name>FAD</name>
        <dbReference type="ChEBI" id="CHEBI:57692"/>
    </cofactor>
</comment>
<dbReference type="VEuPathDB" id="FungiDB:ASPBRDRAFT_72896"/>
<gene>
    <name evidence="9" type="ORF">ASPBRDRAFT_72896</name>
</gene>
<dbReference type="OMA" id="RQGKWIW"/>
<evidence type="ECO:0000313" key="9">
    <source>
        <dbReference type="EMBL" id="OJJ74518.1"/>
    </source>
</evidence>
<sequence>MSDRENTIIDGVLRFPRTGLDVLIVGCGLAGMMAAIECWRKGHDVRIIEKAPGLSEAGDIVAIGPSAWANLQKYPSMLEEWNRISIDCHTTFHYLDGRRAREPMEFEYNREIAAQHAAYPLRVRSVLGRAHLALMLLNQCKRLNIPITWNVSIVAYEEEAEIATAISEDGRRFSGDIVIAADGIGSKSHGAVLGHPVRAIGTGYTCYRVMVSTESFKTVPSVQKALREQERPEVRVYNGQNLHCVFVLSPTIVSVILTRKEKDDDDSAIESWASTVSSDRVLAGISDIESWDPLLIDIIRMSPEARIVRWKLCMRNPQRKWTSSGGRIVQIGDSAHSFIPTSANGACMALEDGASLAECLRIAGKENCADGAKVHELLRYQRVTVIQRTGFANRRELHRPTDELPKNIEDLMRQGKWIWCHNPERYATENYTQAHASLKSGAPFQNTNLPPGHKFEDWTLEDEVEKEKMGIAVPDLKQNGDWSIV</sequence>
<evidence type="ECO:0008006" key="11">
    <source>
        <dbReference type="Google" id="ProtNLM"/>
    </source>
</evidence>
<dbReference type="GO" id="GO:0071949">
    <property type="term" value="F:FAD binding"/>
    <property type="evidence" value="ECO:0007669"/>
    <property type="project" value="InterPro"/>
</dbReference>
<keyword evidence="6" id="KW-0503">Monooxygenase</keyword>
<dbReference type="OrthoDB" id="4446212at2759"/>
<dbReference type="AlphaFoldDB" id="A0A1L9US07"/>
<keyword evidence="3" id="KW-0285">Flavoprotein</keyword>
<evidence type="ECO:0000256" key="1">
    <source>
        <dbReference type="ARBA" id="ARBA00001974"/>
    </source>
</evidence>
<dbReference type="Proteomes" id="UP000184499">
    <property type="component" value="Unassembled WGS sequence"/>
</dbReference>